<dbReference type="InterPro" id="IPR012337">
    <property type="entry name" value="RNaseH-like_sf"/>
</dbReference>
<evidence type="ECO:0008006" key="3">
    <source>
        <dbReference type="Google" id="ProtNLM"/>
    </source>
</evidence>
<dbReference type="HOGENOM" id="CLU_747037_0_0_7"/>
<proteinExistence type="predicted"/>
<dbReference type="AlphaFoldDB" id="W4L511"/>
<name>W4L511_ENTF1</name>
<sequence>LGDGIKLGKEARCMPAIKTLHQDSDNTSKAPYIRGHHFGFVGLLVGSLTKAFCLPLRGQLHEGVDGLREELGWQGQPATIVTRMAHLVVWSAQQMNALCYVALDAYFATGPAFSICKAALNEAGQPWVHLITRAKDNYVAYFDWGQDHPKFQDSDKVSLMSVFQFPELFEEAKVTIYGESKIVSYYCTKLLWKPIDDLIRFVWVIDWEHTYILMCSDLNLSPVQVITIYSYRWKIEIMFFALKHWLGGFAYHFWTRAFPKLKRGQTLDVTTCTPQARQQLAQTLDTIERFVNLAGIALGLLQYLALSHGAQIWQSYHGWLRTYSSSVPSEAVVQNVVRTEFFSLADKVPDCRTLELLLEKSIRRPVYMRE</sequence>
<feature type="non-terminal residue" evidence="1">
    <location>
        <position position="1"/>
    </location>
</feature>
<evidence type="ECO:0000313" key="1">
    <source>
        <dbReference type="EMBL" id="ETW92969.1"/>
    </source>
</evidence>
<comment type="caution">
    <text evidence="1">The sequence shown here is derived from an EMBL/GenBank/DDBJ whole genome shotgun (WGS) entry which is preliminary data.</text>
</comment>
<gene>
    <name evidence="1" type="ORF">ETSY1_41310</name>
</gene>
<dbReference type="EMBL" id="AZHW01001335">
    <property type="protein sequence ID" value="ETW92969.1"/>
    <property type="molecule type" value="Genomic_DNA"/>
</dbReference>
<dbReference type="Proteomes" id="UP000019141">
    <property type="component" value="Unassembled WGS sequence"/>
</dbReference>
<dbReference type="SUPFAM" id="SSF53098">
    <property type="entry name" value="Ribonuclease H-like"/>
    <property type="match status" value="1"/>
</dbReference>
<organism evidence="1 2">
    <name type="scientific">Entotheonella factor</name>
    <dbReference type="NCBI Taxonomy" id="1429438"/>
    <lineage>
        <taxon>Bacteria</taxon>
        <taxon>Pseudomonadati</taxon>
        <taxon>Nitrospinota/Tectimicrobiota group</taxon>
        <taxon>Candidatus Tectimicrobiota</taxon>
        <taxon>Candidatus Entotheonellia</taxon>
        <taxon>Candidatus Entotheonellales</taxon>
        <taxon>Candidatus Entotheonellaceae</taxon>
        <taxon>Candidatus Entotheonella</taxon>
    </lineage>
</organism>
<protein>
    <recommendedName>
        <fullName evidence="3">Transposase IS4-like domain-containing protein</fullName>
    </recommendedName>
</protein>
<keyword evidence="2" id="KW-1185">Reference proteome</keyword>
<accession>W4L511</accession>
<reference evidence="1 2" key="1">
    <citation type="journal article" date="2014" name="Nature">
        <title>An environmental bacterial taxon with a large and distinct metabolic repertoire.</title>
        <authorList>
            <person name="Wilson M.C."/>
            <person name="Mori T."/>
            <person name="Ruckert C."/>
            <person name="Uria A.R."/>
            <person name="Helf M.J."/>
            <person name="Takada K."/>
            <person name="Gernert C."/>
            <person name="Steffens U.A."/>
            <person name="Heycke N."/>
            <person name="Schmitt S."/>
            <person name="Rinke C."/>
            <person name="Helfrich E.J."/>
            <person name="Brachmann A.O."/>
            <person name="Gurgui C."/>
            <person name="Wakimoto T."/>
            <person name="Kracht M."/>
            <person name="Crusemann M."/>
            <person name="Hentschel U."/>
            <person name="Abe I."/>
            <person name="Matsunaga S."/>
            <person name="Kalinowski J."/>
            <person name="Takeyama H."/>
            <person name="Piel J."/>
        </authorList>
    </citation>
    <scope>NUCLEOTIDE SEQUENCE [LARGE SCALE GENOMIC DNA]</scope>
    <source>
        <strain evidence="2">TSY1</strain>
    </source>
</reference>
<evidence type="ECO:0000313" key="2">
    <source>
        <dbReference type="Proteomes" id="UP000019141"/>
    </source>
</evidence>